<evidence type="ECO:0000313" key="1">
    <source>
        <dbReference type="EMBL" id="AXC15945.1"/>
    </source>
</evidence>
<dbReference type="KEGG" id="abas:ACPOL_6733"/>
<reference evidence="1 2" key="1">
    <citation type="journal article" date="2018" name="Front. Microbiol.">
        <title>Hydrolytic Capabilities as a Key to Environmental Success: Chitinolytic and Cellulolytic Acidobacteria From Acidic Sub-arctic Soils and Boreal Peatlands.</title>
        <authorList>
            <person name="Belova S.E."/>
            <person name="Ravin N.V."/>
            <person name="Pankratov T.A."/>
            <person name="Rakitin A.L."/>
            <person name="Ivanova A.A."/>
            <person name="Beletsky A.V."/>
            <person name="Mardanov A.V."/>
            <person name="Sinninghe Damste J.S."/>
            <person name="Dedysh S.N."/>
        </authorList>
    </citation>
    <scope>NUCLEOTIDE SEQUENCE [LARGE SCALE GENOMIC DNA]</scope>
    <source>
        <strain evidence="1 2">SBC82</strain>
        <plasmid evidence="2">pacpol1</plasmid>
    </source>
</reference>
<keyword evidence="2" id="KW-1185">Reference proteome</keyword>
<dbReference type="EMBL" id="CP030841">
    <property type="protein sequence ID" value="AXC15945.1"/>
    <property type="molecule type" value="Genomic_DNA"/>
</dbReference>
<keyword evidence="1" id="KW-0614">Plasmid</keyword>
<name>A0A2Z5GBD1_9BACT</name>
<proteinExistence type="predicted"/>
<sequence>MEWNSSYAARFDHLRKGGVIEPSFPDSEKIYEAVKDKLDPRSIAKDKAREVLIKKLLPRVAFIVEWSSTPFAEGLKVFLSSSETASDYDELRLANDDVQRSIERKLGPYLQSDWKATLNAAIIEAAPELRNP</sequence>
<dbReference type="Proteomes" id="UP000253606">
    <property type="component" value="Plasmid pACPOL1"/>
</dbReference>
<organism evidence="1 2">
    <name type="scientific">Acidisarcina polymorpha</name>
    <dbReference type="NCBI Taxonomy" id="2211140"/>
    <lineage>
        <taxon>Bacteria</taxon>
        <taxon>Pseudomonadati</taxon>
        <taxon>Acidobacteriota</taxon>
        <taxon>Terriglobia</taxon>
        <taxon>Terriglobales</taxon>
        <taxon>Acidobacteriaceae</taxon>
        <taxon>Acidisarcina</taxon>
    </lineage>
</organism>
<gene>
    <name evidence="1" type="ORF">ACPOL_6733</name>
</gene>
<geneLocation type="plasmid" evidence="2">
    <name>pacpol1</name>
</geneLocation>
<dbReference type="AlphaFoldDB" id="A0A2Z5GBD1"/>
<protein>
    <submittedName>
        <fullName evidence="1">Uncharacterized protein</fullName>
    </submittedName>
</protein>
<accession>A0A2Z5GBD1</accession>
<evidence type="ECO:0000313" key="2">
    <source>
        <dbReference type="Proteomes" id="UP000253606"/>
    </source>
</evidence>